<feature type="transmembrane region" description="Helical" evidence="1">
    <location>
        <begin position="267"/>
        <end position="287"/>
    </location>
</feature>
<reference evidence="3" key="1">
    <citation type="submission" date="2018-05" db="EMBL/GenBank/DDBJ databases">
        <authorList>
            <person name="Lanie J.A."/>
            <person name="Ng W.-L."/>
            <person name="Kazmierczak K.M."/>
            <person name="Andrzejewski T.M."/>
            <person name="Davidsen T.M."/>
            <person name="Wayne K.J."/>
            <person name="Tettelin H."/>
            <person name="Glass J.I."/>
            <person name="Rusch D."/>
            <person name="Podicherti R."/>
            <person name="Tsui H.-C.T."/>
            <person name="Winkler M.E."/>
        </authorList>
    </citation>
    <scope>NUCLEOTIDE SEQUENCE</scope>
</reference>
<feature type="transmembrane region" description="Helical" evidence="1">
    <location>
        <begin position="149"/>
        <end position="169"/>
    </location>
</feature>
<dbReference type="InterPro" id="IPR000620">
    <property type="entry name" value="EamA_dom"/>
</dbReference>
<feature type="domain" description="EamA" evidence="2">
    <location>
        <begin position="149"/>
        <end position="285"/>
    </location>
</feature>
<keyword evidence="1" id="KW-1133">Transmembrane helix</keyword>
<protein>
    <recommendedName>
        <fullName evidence="2">EamA domain-containing protein</fullName>
    </recommendedName>
</protein>
<dbReference type="Pfam" id="PF00892">
    <property type="entry name" value="EamA"/>
    <property type="match status" value="2"/>
</dbReference>
<feature type="transmembrane region" description="Helical" evidence="1">
    <location>
        <begin position="240"/>
        <end position="261"/>
    </location>
</feature>
<dbReference type="InterPro" id="IPR037185">
    <property type="entry name" value="EmrE-like"/>
</dbReference>
<evidence type="ECO:0000313" key="3">
    <source>
        <dbReference type="EMBL" id="SVA09613.1"/>
    </source>
</evidence>
<feature type="transmembrane region" description="Helical" evidence="1">
    <location>
        <begin position="36"/>
        <end position="53"/>
    </location>
</feature>
<dbReference type="AlphaFoldDB" id="A0A381T782"/>
<dbReference type="GO" id="GO:0016020">
    <property type="term" value="C:membrane"/>
    <property type="evidence" value="ECO:0007669"/>
    <property type="project" value="InterPro"/>
</dbReference>
<dbReference type="SUPFAM" id="SSF103481">
    <property type="entry name" value="Multidrug resistance efflux transporter EmrE"/>
    <property type="match status" value="2"/>
</dbReference>
<proteinExistence type="predicted"/>
<feature type="transmembrane region" description="Helical" evidence="1">
    <location>
        <begin position="88"/>
        <end position="113"/>
    </location>
</feature>
<dbReference type="PANTHER" id="PTHR22911:SF137">
    <property type="entry name" value="SOLUTE CARRIER FAMILY 35 MEMBER G2-RELATED"/>
    <property type="match status" value="1"/>
</dbReference>
<feature type="domain" description="EamA" evidence="2">
    <location>
        <begin position="6"/>
        <end position="135"/>
    </location>
</feature>
<evidence type="ECO:0000259" key="2">
    <source>
        <dbReference type="Pfam" id="PF00892"/>
    </source>
</evidence>
<organism evidence="3">
    <name type="scientific">marine metagenome</name>
    <dbReference type="NCBI Taxonomy" id="408172"/>
    <lineage>
        <taxon>unclassified sequences</taxon>
        <taxon>metagenomes</taxon>
        <taxon>ecological metagenomes</taxon>
    </lineage>
</organism>
<feature type="transmembrane region" description="Helical" evidence="1">
    <location>
        <begin position="125"/>
        <end position="143"/>
    </location>
</feature>
<evidence type="ECO:0000256" key="1">
    <source>
        <dbReference type="SAM" id="Phobius"/>
    </source>
</evidence>
<gene>
    <name evidence="3" type="ORF">METZ01_LOCUS62467</name>
</gene>
<dbReference type="PANTHER" id="PTHR22911">
    <property type="entry name" value="ACYL-MALONYL CONDENSING ENZYME-RELATED"/>
    <property type="match status" value="1"/>
</dbReference>
<feature type="transmembrane region" description="Helical" evidence="1">
    <location>
        <begin position="181"/>
        <end position="202"/>
    </location>
</feature>
<keyword evidence="1" id="KW-0472">Membrane</keyword>
<sequence length="300" mass="33502">MSDSIKGSLSVLLGAFLISFSPVFVGLVTLEPSVSAFYRVFFGSIVLIFILVIKRKIRINLKKVSKFLLLAGVFFSINLWFFHRSVEFVGPGLATLLSNLQVLIVPFIAYFLFGDLPKRGQKFSLALSFVGLFLCLGNNLRIFGSDYQLGIVLGILCAVAYSCYLISLKRANLYKNEQTDPFYNLMIVSLIASFILFIVVFIEGNNFAFGNSENLWLMVAYGTVSHVLGWYFIISGIQKISTVSVGIILISQPVFSFLWDVLLFNRIIAQMEIFGILIVLLAMIICIKSEEQAMNQSGIN</sequence>
<feature type="transmembrane region" description="Helical" evidence="1">
    <location>
        <begin position="12"/>
        <end position="30"/>
    </location>
</feature>
<accession>A0A381T782</accession>
<name>A0A381T782_9ZZZZ</name>
<dbReference type="EMBL" id="UINC01003832">
    <property type="protein sequence ID" value="SVA09613.1"/>
    <property type="molecule type" value="Genomic_DNA"/>
</dbReference>
<feature type="transmembrane region" description="Helical" evidence="1">
    <location>
        <begin position="214"/>
        <end position="233"/>
    </location>
</feature>
<keyword evidence="1" id="KW-0812">Transmembrane</keyword>
<feature type="transmembrane region" description="Helical" evidence="1">
    <location>
        <begin position="65"/>
        <end position="82"/>
    </location>
</feature>